<sequence length="703" mass="80044">MEPFLLYLLKSGAVLALFLISYQLFLRKETFFVSNRIFLVFGLVASFVLPFITFTRTIFIEPKPFAESNFSPSEIVFTTTEVTQPFNWFGLLAFIYAIGIVAFGFRLLVQLRALQKIKKNANVTKQDNLTHIKTEKEISPFSFFKYIFYNPQLFKKSDLNIILNHEKVHATQLHSLDILLSEIVLILQWFNPVIWLYRKSIKENLEYLADAYTCIDQKGKKHYQYLLLQKVVGANKVTIANPFFNSLIKKRIVMLNQNQSKKGNFLKLFIVLPCLMGFLLAFNVREEVKFYEPTSLTSGYKTETVEFQSPLNQKDIKQISARFGLGQHKLEKDKFHNGIDLVASTGTKVLASNSGTVKVSSKTPSSGNYIVIEHESGYSTKYMHLKNRNVKSGEKVEMGAIIGHVGNTGKSTGPHLHFEILNSGKAINPESKIPFRTVGNLVKTRADTEKKIEIRIDKDTSDEELKKIKQDLAEKGFDFSYTAVHNENNEIISLSIDVKSKGSKKQQMSGSSTFYNDEEPINPVTLVMDDENTMIFMGDKNAEVIHEDEDHSVWVHNGSTKIKTVNISEENGKKTIRVNGKKVSEEEYNKLKEDEESDGHHIKIKKSENGEDNRIIIIKSTDDNEDDDIEWIEEGGNSFFFLHEDGDGDPIYYIDGKQTTKKEFKALSKDKIEKIEVSKGESAKEKYGKKAKNGVVEITTKNN</sequence>
<feature type="transmembrane region" description="Helical" evidence="2">
    <location>
        <begin position="265"/>
        <end position="284"/>
    </location>
</feature>
<feature type="domain" description="Peptidase M56" evidence="4">
    <location>
        <begin position="140"/>
        <end position="255"/>
    </location>
</feature>
<dbReference type="Pfam" id="PF05569">
    <property type="entry name" value="Peptidase_M56"/>
    <property type="match status" value="1"/>
</dbReference>
<keyword evidence="1" id="KW-0998">Cell outer membrane</keyword>
<evidence type="ECO:0000259" key="4">
    <source>
        <dbReference type="Pfam" id="PF05569"/>
    </source>
</evidence>
<dbReference type="CDD" id="cd12797">
    <property type="entry name" value="M23_peptidase"/>
    <property type="match status" value="1"/>
</dbReference>
<dbReference type="RefSeq" id="WP_138659589.1">
    <property type="nucleotide sequence ID" value="NZ_VATY01000005.1"/>
</dbReference>
<comment type="caution">
    <text evidence="5">The sequence shown here is derived from an EMBL/GenBank/DDBJ whole genome shotgun (WGS) entry which is preliminary data.</text>
</comment>
<proteinExistence type="inferred from homology"/>
<keyword evidence="1 2" id="KW-0472">Membrane</keyword>
<evidence type="ECO:0000313" key="5">
    <source>
        <dbReference type="EMBL" id="TMM53129.1"/>
    </source>
</evidence>
<dbReference type="EMBL" id="VATY01000005">
    <property type="protein sequence ID" value="TMM53129.1"/>
    <property type="molecule type" value="Genomic_DNA"/>
</dbReference>
<dbReference type="Proteomes" id="UP000310314">
    <property type="component" value="Unassembled WGS sequence"/>
</dbReference>
<dbReference type="OrthoDB" id="1522859at2"/>
<dbReference type="PROSITE" id="PS52016">
    <property type="entry name" value="TONB_DEPENDENT_REC_3"/>
    <property type="match status" value="1"/>
</dbReference>
<dbReference type="SUPFAM" id="SSF51261">
    <property type="entry name" value="Duplicated hybrid motif"/>
    <property type="match status" value="1"/>
</dbReference>
<protein>
    <submittedName>
        <fullName evidence="5">Uncharacterized protein</fullName>
    </submittedName>
</protein>
<dbReference type="PANTHER" id="PTHR21666">
    <property type="entry name" value="PEPTIDASE-RELATED"/>
    <property type="match status" value="1"/>
</dbReference>
<feature type="domain" description="M23ase beta-sheet core" evidence="3">
    <location>
        <begin position="334"/>
        <end position="429"/>
    </location>
</feature>
<dbReference type="InterPro" id="IPR016047">
    <property type="entry name" value="M23ase_b-sheet_dom"/>
</dbReference>
<gene>
    <name evidence="5" type="ORF">FEE95_18840</name>
</gene>
<dbReference type="Gene3D" id="2.170.130.10">
    <property type="entry name" value="TonB-dependent receptor, plug domain"/>
    <property type="match status" value="1"/>
</dbReference>
<organism evidence="5 6">
    <name type="scientific">Maribacter algarum</name>
    <name type="common">ex Zhang et al. 2020</name>
    <dbReference type="NCBI Taxonomy" id="2578118"/>
    <lineage>
        <taxon>Bacteria</taxon>
        <taxon>Pseudomonadati</taxon>
        <taxon>Bacteroidota</taxon>
        <taxon>Flavobacteriia</taxon>
        <taxon>Flavobacteriales</taxon>
        <taxon>Flavobacteriaceae</taxon>
        <taxon>Maribacter</taxon>
    </lineage>
</organism>
<dbReference type="CDD" id="cd07341">
    <property type="entry name" value="M56_BlaR1_MecR1_like"/>
    <property type="match status" value="1"/>
</dbReference>
<dbReference type="Gene3D" id="2.70.70.10">
    <property type="entry name" value="Glucose Permease (Domain IIA)"/>
    <property type="match status" value="1"/>
</dbReference>
<dbReference type="InterPro" id="IPR037066">
    <property type="entry name" value="Plug_dom_sf"/>
</dbReference>
<feature type="transmembrane region" description="Helical" evidence="2">
    <location>
        <begin position="37"/>
        <end position="59"/>
    </location>
</feature>
<feature type="transmembrane region" description="Helical" evidence="2">
    <location>
        <begin position="88"/>
        <end position="109"/>
    </location>
</feature>
<accession>A0A5S3PI96</accession>
<dbReference type="InterPro" id="IPR050570">
    <property type="entry name" value="Cell_wall_metabolism_enzyme"/>
</dbReference>
<dbReference type="InterPro" id="IPR008756">
    <property type="entry name" value="Peptidase_M56"/>
</dbReference>
<keyword evidence="1 2" id="KW-0812">Transmembrane</keyword>
<evidence type="ECO:0000256" key="2">
    <source>
        <dbReference type="SAM" id="Phobius"/>
    </source>
</evidence>
<dbReference type="InterPro" id="IPR011055">
    <property type="entry name" value="Dup_hybrid_motif"/>
</dbReference>
<evidence type="ECO:0000259" key="3">
    <source>
        <dbReference type="Pfam" id="PF01551"/>
    </source>
</evidence>
<dbReference type="PANTHER" id="PTHR21666:SF270">
    <property type="entry name" value="MUREIN HYDROLASE ACTIVATOR ENVC"/>
    <property type="match status" value="1"/>
</dbReference>
<keyword evidence="6" id="KW-1185">Reference proteome</keyword>
<reference evidence="5 6" key="1">
    <citation type="submission" date="2019-05" db="EMBL/GenBank/DDBJ databases">
        <authorList>
            <person name="Zhang J.-Y."/>
            <person name="Feg X."/>
            <person name="Du Z.-J."/>
        </authorList>
    </citation>
    <scope>NUCLEOTIDE SEQUENCE [LARGE SCALE GENOMIC DNA]</scope>
    <source>
        <strain evidence="5 6">RZ26</strain>
    </source>
</reference>
<keyword evidence="1" id="KW-0813">Transport</keyword>
<comment type="subcellular location">
    <subcellularLocation>
        <location evidence="1">Cell outer membrane</location>
        <topology evidence="1">Multi-pass membrane protein</topology>
    </subcellularLocation>
</comment>
<keyword evidence="1" id="KW-1134">Transmembrane beta strand</keyword>
<feature type="transmembrane region" description="Helical" evidence="2">
    <location>
        <begin position="6"/>
        <end position="25"/>
    </location>
</feature>
<name>A0A5S3PI96_9FLAO</name>
<dbReference type="Pfam" id="PF01551">
    <property type="entry name" value="Peptidase_M23"/>
    <property type="match status" value="1"/>
</dbReference>
<dbReference type="GO" id="GO:0004222">
    <property type="term" value="F:metalloendopeptidase activity"/>
    <property type="evidence" value="ECO:0007669"/>
    <property type="project" value="TreeGrafter"/>
</dbReference>
<keyword evidence="2" id="KW-1133">Transmembrane helix</keyword>
<evidence type="ECO:0000256" key="1">
    <source>
        <dbReference type="PROSITE-ProRule" id="PRU01360"/>
    </source>
</evidence>
<dbReference type="InterPro" id="IPR039426">
    <property type="entry name" value="TonB-dep_rcpt-like"/>
</dbReference>
<evidence type="ECO:0000313" key="6">
    <source>
        <dbReference type="Proteomes" id="UP000310314"/>
    </source>
</evidence>
<dbReference type="AlphaFoldDB" id="A0A5S3PI96"/>
<comment type="similarity">
    <text evidence="1">Belongs to the TonB-dependent receptor family.</text>
</comment>
<dbReference type="GO" id="GO:0009279">
    <property type="term" value="C:cell outer membrane"/>
    <property type="evidence" value="ECO:0007669"/>
    <property type="project" value="UniProtKB-SubCell"/>
</dbReference>